<reference evidence="1 2" key="1">
    <citation type="journal article" date="2021" name="Plant Biotechnol. J.">
        <title>Multi-omics assisted identification of the key and species-specific regulatory components of drought-tolerant mechanisms in Gossypium stocksii.</title>
        <authorList>
            <person name="Yu D."/>
            <person name="Ke L."/>
            <person name="Zhang D."/>
            <person name="Wu Y."/>
            <person name="Sun Y."/>
            <person name="Mei J."/>
            <person name="Sun J."/>
            <person name="Sun Y."/>
        </authorList>
    </citation>
    <scope>NUCLEOTIDE SEQUENCE [LARGE SCALE GENOMIC DNA]</scope>
    <source>
        <strain evidence="2">cv. E1</strain>
        <tissue evidence="1">Leaf</tissue>
    </source>
</reference>
<protein>
    <submittedName>
        <fullName evidence="1">Uncharacterized protein</fullName>
    </submittedName>
</protein>
<name>A0A9D3ZYW9_9ROSI</name>
<evidence type="ECO:0000313" key="2">
    <source>
        <dbReference type="Proteomes" id="UP000828251"/>
    </source>
</evidence>
<organism evidence="1 2">
    <name type="scientific">Gossypium stocksii</name>
    <dbReference type="NCBI Taxonomy" id="47602"/>
    <lineage>
        <taxon>Eukaryota</taxon>
        <taxon>Viridiplantae</taxon>
        <taxon>Streptophyta</taxon>
        <taxon>Embryophyta</taxon>
        <taxon>Tracheophyta</taxon>
        <taxon>Spermatophyta</taxon>
        <taxon>Magnoliopsida</taxon>
        <taxon>eudicotyledons</taxon>
        <taxon>Gunneridae</taxon>
        <taxon>Pentapetalae</taxon>
        <taxon>rosids</taxon>
        <taxon>malvids</taxon>
        <taxon>Malvales</taxon>
        <taxon>Malvaceae</taxon>
        <taxon>Malvoideae</taxon>
        <taxon>Gossypium</taxon>
    </lineage>
</organism>
<dbReference type="Proteomes" id="UP000828251">
    <property type="component" value="Unassembled WGS sequence"/>
</dbReference>
<evidence type="ECO:0000313" key="1">
    <source>
        <dbReference type="EMBL" id="KAH1074882.1"/>
    </source>
</evidence>
<sequence length="126" mass="13665">MMLSIGCMEMDCGKWQGNRTSLCGSKEVVTATWSYTLITYSIFASSFMKWRTRQQRFGLKGFGKVLVYQQGQIPTLQLRVTGAVRLKYANLNASNVQNQGAVNVSGGRKAFVVGSPATVAGSRSAG</sequence>
<gene>
    <name evidence="1" type="ORF">J1N35_027210</name>
</gene>
<comment type="caution">
    <text evidence="1">The sequence shown here is derived from an EMBL/GenBank/DDBJ whole genome shotgun (WGS) entry which is preliminary data.</text>
</comment>
<proteinExistence type="predicted"/>
<dbReference type="AlphaFoldDB" id="A0A9D3ZYW9"/>
<accession>A0A9D3ZYW9</accession>
<keyword evidence="2" id="KW-1185">Reference proteome</keyword>
<dbReference type="EMBL" id="JAIQCV010000008">
    <property type="protein sequence ID" value="KAH1074882.1"/>
    <property type="molecule type" value="Genomic_DNA"/>
</dbReference>